<dbReference type="EMBL" id="FONV01000028">
    <property type="protein sequence ID" value="SFF88609.1"/>
    <property type="molecule type" value="Genomic_DNA"/>
</dbReference>
<dbReference type="STRING" id="35752.SAMN05421541_12810"/>
<feature type="transmembrane region" description="Helical" evidence="1">
    <location>
        <begin position="12"/>
        <end position="34"/>
    </location>
</feature>
<dbReference type="AlphaFoldDB" id="A0A1I2MCU2"/>
<feature type="transmembrane region" description="Helical" evidence="1">
    <location>
        <begin position="40"/>
        <end position="60"/>
    </location>
</feature>
<dbReference type="Proteomes" id="UP000199645">
    <property type="component" value="Unassembled WGS sequence"/>
</dbReference>
<name>A0A1I2MCU2_9ACTN</name>
<keyword evidence="1" id="KW-0812">Transmembrane</keyword>
<accession>A0A1I2MCU2</accession>
<evidence type="ECO:0000313" key="3">
    <source>
        <dbReference type="Proteomes" id="UP000199645"/>
    </source>
</evidence>
<proteinExistence type="predicted"/>
<sequence length="270" mass="29355">MRRRRKIDSRMVIGLLAIAGLGVGLLLDDVGFLADRPLTGNVVAGILGAPATVLLAVLVFERLSAAQRADAWLTERGELLRRVVTPQIDALLTTLGVTWPLEATGDFDDDLAVVVEQYAKVPQGGDPVGEDLLARTRRVAELAQRADPDGSRGPVEATIKTLDLLIHQDSAPEHAEAATDLRTIANAYAEQVTASGYAARRFTGQIAAVAFRSWTWEAEEHRLVFRTETSEWNVSAAGLSHDGFLYRQQLEQARRLAAAARRVRSLLDAA</sequence>
<keyword evidence="1" id="KW-1133">Transmembrane helix</keyword>
<keyword evidence="1" id="KW-0472">Membrane</keyword>
<evidence type="ECO:0000256" key="1">
    <source>
        <dbReference type="SAM" id="Phobius"/>
    </source>
</evidence>
<keyword evidence="3" id="KW-1185">Reference proteome</keyword>
<organism evidence="2 3">
    <name type="scientific">Actinoplanes philippinensis</name>
    <dbReference type="NCBI Taxonomy" id="35752"/>
    <lineage>
        <taxon>Bacteria</taxon>
        <taxon>Bacillati</taxon>
        <taxon>Actinomycetota</taxon>
        <taxon>Actinomycetes</taxon>
        <taxon>Micromonosporales</taxon>
        <taxon>Micromonosporaceae</taxon>
        <taxon>Actinoplanes</taxon>
    </lineage>
</organism>
<reference evidence="2 3" key="1">
    <citation type="submission" date="2016-10" db="EMBL/GenBank/DDBJ databases">
        <authorList>
            <person name="de Groot N.N."/>
        </authorList>
    </citation>
    <scope>NUCLEOTIDE SEQUENCE [LARGE SCALE GENOMIC DNA]</scope>
    <source>
        <strain evidence="2 3">DSM 43019</strain>
    </source>
</reference>
<protein>
    <submittedName>
        <fullName evidence="2">Uncharacterized protein</fullName>
    </submittedName>
</protein>
<evidence type="ECO:0000313" key="2">
    <source>
        <dbReference type="EMBL" id="SFF88609.1"/>
    </source>
</evidence>
<gene>
    <name evidence="2" type="ORF">SAMN05421541_12810</name>
</gene>